<proteinExistence type="predicted"/>
<gene>
    <name evidence="1" type="ORF">SCALOS_LOCUS10897</name>
</gene>
<keyword evidence="2" id="KW-1185">Reference proteome</keyword>
<dbReference type="EMBL" id="CAJVPM010043514">
    <property type="protein sequence ID" value="CAG8711773.1"/>
    <property type="molecule type" value="Genomic_DNA"/>
</dbReference>
<comment type="caution">
    <text evidence="1">The sequence shown here is derived from an EMBL/GenBank/DDBJ whole genome shotgun (WGS) entry which is preliminary data.</text>
</comment>
<feature type="non-terminal residue" evidence="1">
    <location>
        <position position="1"/>
    </location>
</feature>
<protein>
    <submittedName>
        <fullName evidence="1">11054_t:CDS:1</fullName>
    </submittedName>
</protein>
<name>A0ACA9PI54_9GLOM</name>
<evidence type="ECO:0000313" key="1">
    <source>
        <dbReference type="EMBL" id="CAG8711773.1"/>
    </source>
</evidence>
<dbReference type="Proteomes" id="UP000789860">
    <property type="component" value="Unassembled WGS sequence"/>
</dbReference>
<accession>A0ACA9PI54</accession>
<reference evidence="1" key="1">
    <citation type="submission" date="2021-06" db="EMBL/GenBank/DDBJ databases">
        <authorList>
            <person name="Kallberg Y."/>
            <person name="Tangrot J."/>
            <person name="Rosling A."/>
        </authorList>
    </citation>
    <scope>NUCLEOTIDE SEQUENCE</scope>
    <source>
        <strain evidence="1">AU212A</strain>
    </source>
</reference>
<sequence length="60" mass="7053">VIRIMLKMSEPEECELEDKPKYKTIEINDTIILVSDLSPKTNLIVQELRSNIDEFIYIID</sequence>
<evidence type="ECO:0000313" key="2">
    <source>
        <dbReference type="Proteomes" id="UP000789860"/>
    </source>
</evidence>
<organism evidence="1 2">
    <name type="scientific">Scutellospora calospora</name>
    <dbReference type="NCBI Taxonomy" id="85575"/>
    <lineage>
        <taxon>Eukaryota</taxon>
        <taxon>Fungi</taxon>
        <taxon>Fungi incertae sedis</taxon>
        <taxon>Mucoromycota</taxon>
        <taxon>Glomeromycotina</taxon>
        <taxon>Glomeromycetes</taxon>
        <taxon>Diversisporales</taxon>
        <taxon>Gigasporaceae</taxon>
        <taxon>Scutellospora</taxon>
    </lineage>
</organism>